<evidence type="ECO:0000313" key="2">
    <source>
        <dbReference type="EMBL" id="GAA5169946.1"/>
    </source>
</evidence>
<dbReference type="Gene3D" id="1.10.12.10">
    <property type="entry name" value="Lyase 2-enoyl-coa Hydratase, Chain A, domain 2"/>
    <property type="match status" value="1"/>
</dbReference>
<dbReference type="InterPro" id="IPR001753">
    <property type="entry name" value="Enoyl-CoA_hydra/iso"/>
</dbReference>
<dbReference type="NCBIfam" id="NF006109">
    <property type="entry name" value="PRK08260.1"/>
    <property type="match status" value="1"/>
</dbReference>
<dbReference type="EMBL" id="BAABJP010000043">
    <property type="protein sequence ID" value="GAA5169946.1"/>
    <property type="molecule type" value="Genomic_DNA"/>
</dbReference>
<proteinExistence type="inferred from homology"/>
<evidence type="ECO:0000313" key="3">
    <source>
        <dbReference type="Proteomes" id="UP001428817"/>
    </source>
</evidence>
<dbReference type="RefSeq" id="WP_185063513.1">
    <property type="nucleotide sequence ID" value="NZ_BAABJP010000043.1"/>
</dbReference>
<dbReference type="InterPro" id="IPR029045">
    <property type="entry name" value="ClpP/crotonase-like_dom_sf"/>
</dbReference>
<comment type="caution">
    <text evidence="2">The sequence shown here is derived from an EMBL/GenBank/DDBJ whole genome shotgun (WGS) entry which is preliminary data.</text>
</comment>
<name>A0ABP9R056_9PSEU</name>
<reference evidence="3" key="1">
    <citation type="journal article" date="2019" name="Int. J. Syst. Evol. Microbiol.">
        <title>The Global Catalogue of Microorganisms (GCM) 10K type strain sequencing project: providing services to taxonomists for standard genome sequencing and annotation.</title>
        <authorList>
            <consortium name="The Broad Institute Genomics Platform"/>
            <consortium name="The Broad Institute Genome Sequencing Center for Infectious Disease"/>
            <person name="Wu L."/>
            <person name="Ma J."/>
        </authorList>
    </citation>
    <scope>NUCLEOTIDE SEQUENCE [LARGE SCALE GENOMIC DNA]</scope>
    <source>
        <strain evidence="3">JCM 18303</strain>
    </source>
</reference>
<sequence>MSYETIETERDGAVLIIRLNRPDRLNAYTTQMCEDLISAYDAADADNDVKAIVVTGNGRAFCAGADLESGGKTFDRTDRDWHRDSGGVLNLRTFECSKPVIAAINGPAVGVGATMTLPMDIRVASETLKMGFVFARRGIVADGCASWFLPRVVGISQALEWTLSGRVFGPEEAVKSGLVRSVHPADEVLPAALELAREITENTSAVSATLNRQMMWRALGADHPMEAHRVESWALHFAGASADAREGVESFLAKRPPNYPGRVPADLPPDYPWWPDREFKPL</sequence>
<dbReference type="PANTHER" id="PTHR43802:SF1">
    <property type="entry name" value="IP11341P-RELATED"/>
    <property type="match status" value="1"/>
</dbReference>
<evidence type="ECO:0000256" key="1">
    <source>
        <dbReference type="ARBA" id="ARBA00005254"/>
    </source>
</evidence>
<dbReference type="Gene3D" id="3.90.226.10">
    <property type="entry name" value="2-enoyl-CoA Hydratase, Chain A, domain 1"/>
    <property type="match status" value="1"/>
</dbReference>
<organism evidence="2 3">
    <name type="scientific">Pseudonocardia eucalypti</name>
    <dbReference type="NCBI Taxonomy" id="648755"/>
    <lineage>
        <taxon>Bacteria</taxon>
        <taxon>Bacillati</taxon>
        <taxon>Actinomycetota</taxon>
        <taxon>Actinomycetes</taxon>
        <taxon>Pseudonocardiales</taxon>
        <taxon>Pseudonocardiaceae</taxon>
        <taxon>Pseudonocardia</taxon>
    </lineage>
</organism>
<dbReference type="SUPFAM" id="SSF52096">
    <property type="entry name" value="ClpP/crotonase"/>
    <property type="match status" value="1"/>
</dbReference>
<dbReference type="InterPro" id="IPR014748">
    <property type="entry name" value="Enoyl-CoA_hydra_C"/>
</dbReference>
<accession>A0ABP9R056</accession>
<protein>
    <submittedName>
        <fullName evidence="2">Enoyl-CoA hydratase-related protein</fullName>
    </submittedName>
</protein>
<dbReference type="PANTHER" id="PTHR43802">
    <property type="entry name" value="ENOYL-COA HYDRATASE"/>
    <property type="match status" value="1"/>
</dbReference>
<gene>
    <name evidence="2" type="ORF">GCM10023321_66300</name>
</gene>
<dbReference type="Proteomes" id="UP001428817">
    <property type="component" value="Unassembled WGS sequence"/>
</dbReference>
<dbReference type="Pfam" id="PF00378">
    <property type="entry name" value="ECH_1"/>
    <property type="match status" value="1"/>
</dbReference>
<dbReference type="CDD" id="cd06558">
    <property type="entry name" value="crotonase-like"/>
    <property type="match status" value="1"/>
</dbReference>
<comment type="similarity">
    <text evidence="1">Belongs to the enoyl-CoA hydratase/isomerase family.</text>
</comment>
<keyword evidence="3" id="KW-1185">Reference proteome</keyword>